<reference evidence="2 3" key="1">
    <citation type="submission" date="2016-04" db="EMBL/GenBank/DDBJ databases">
        <title>Draft genome sequence of freshwater magnetotactic bacteria Magnetospirillum marisnigri SP-1 and Magnetospirillum moscoviense BB-1.</title>
        <authorList>
            <person name="Koziaeva V."/>
            <person name="Dziuba M.V."/>
            <person name="Ivanov T.M."/>
            <person name="Kuznetsov B."/>
            <person name="Grouzdev D.S."/>
        </authorList>
    </citation>
    <scope>NUCLEOTIDE SEQUENCE [LARGE SCALE GENOMIC DNA]</scope>
    <source>
        <strain evidence="2 3">BB-1</strain>
    </source>
</reference>
<proteinExistence type="predicted"/>
<dbReference type="STRING" id="1437059.A6A05_04960"/>
<accession>A0A178M7M5</accession>
<dbReference type="GO" id="GO:0016740">
    <property type="term" value="F:transferase activity"/>
    <property type="evidence" value="ECO:0007669"/>
    <property type="project" value="UniProtKB-KW"/>
</dbReference>
<dbReference type="InterPro" id="IPR036873">
    <property type="entry name" value="Rhodanese-like_dom_sf"/>
</dbReference>
<dbReference type="EMBL" id="LWQU01000196">
    <property type="protein sequence ID" value="OAN44516.1"/>
    <property type="molecule type" value="Genomic_DNA"/>
</dbReference>
<dbReference type="Pfam" id="PF00581">
    <property type="entry name" value="Rhodanese"/>
    <property type="match status" value="1"/>
</dbReference>
<keyword evidence="2" id="KW-0808">Transferase</keyword>
<dbReference type="Proteomes" id="UP000078543">
    <property type="component" value="Unassembled WGS sequence"/>
</dbReference>
<dbReference type="PANTHER" id="PTHR43031">
    <property type="entry name" value="FAD-DEPENDENT OXIDOREDUCTASE"/>
    <property type="match status" value="1"/>
</dbReference>
<dbReference type="OrthoDB" id="9807812at2"/>
<gene>
    <name evidence="2" type="ORF">A6A05_04960</name>
</gene>
<comment type="caution">
    <text evidence="2">The sequence shown here is derived from an EMBL/GenBank/DDBJ whole genome shotgun (WGS) entry which is preliminary data.</text>
</comment>
<sequence length="111" mass="11755">MSIVNSGLIELDPATVKAMLDAGEAVLVDVREEEEFAEESIPGSVLSPMSDFELATWPTFPGRKVIISCLGGVRSAAIANKLISSGQGWAIHMKGGLNAWKDAGLATIRQD</sequence>
<dbReference type="SMART" id="SM00450">
    <property type="entry name" value="RHOD"/>
    <property type="match status" value="1"/>
</dbReference>
<dbReference type="RefSeq" id="WP_068504567.1">
    <property type="nucleotide sequence ID" value="NZ_LWQU01000196.1"/>
</dbReference>
<dbReference type="InterPro" id="IPR050229">
    <property type="entry name" value="GlpE_sulfurtransferase"/>
</dbReference>
<dbReference type="Gene3D" id="3.40.250.10">
    <property type="entry name" value="Rhodanese-like domain"/>
    <property type="match status" value="1"/>
</dbReference>
<dbReference type="AlphaFoldDB" id="A0A178M7M5"/>
<protein>
    <submittedName>
        <fullName evidence="2">Sulfurtransferase</fullName>
    </submittedName>
</protein>
<dbReference type="PROSITE" id="PS50206">
    <property type="entry name" value="RHODANESE_3"/>
    <property type="match status" value="1"/>
</dbReference>
<dbReference type="PANTHER" id="PTHR43031:SF1">
    <property type="entry name" value="PYRIDINE NUCLEOTIDE-DISULPHIDE OXIDOREDUCTASE"/>
    <property type="match status" value="1"/>
</dbReference>
<dbReference type="InterPro" id="IPR001763">
    <property type="entry name" value="Rhodanese-like_dom"/>
</dbReference>
<dbReference type="SUPFAM" id="SSF52821">
    <property type="entry name" value="Rhodanese/Cell cycle control phosphatase"/>
    <property type="match status" value="1"/>
</dbReference>
<evidence type="ECO:0000313" key="3">
    <source>
        <dbReference type="Proteomes" id="UP000078543"/>
    </source>
</evidence>
<dbReference type="CDD" id="cd00158">
    <property type="entry name" value="RHOD"/>
    <property type="match status" value="1"/>
</dbReference>
<name>A0A178M7M5_9PROT</name>
<evidence type="ECO:0000259" key="1">
    <source>
        <dbReference type="PROSITE" id="PS50206"/>
    </source>
</evidence>
<organism evidence="2 3">
    <name type="scientific">Magnetospirillum moscoviense</name>
    <dbReference type="NCBI Taxonomy" id="1437059"/>
    <lineage>
        <taxon>Bacteria</taxon>
        <taxon>Pseudomonadati</taxon>
        <taxon>Pseudomonadota</taxon>
        <taxon>Alphaproteobacteria</taxon>
        <taxon>Rhodospirillales</taxon>
        <taxon>Rhodospirillaceae</taxon>
        <taxon>Magnetospirillum</taxon>
    </lineage>
</organism>
<evidence type="ECO:0000313" key="2">
    <source>
        <dbReference type="EMBL" id="OAN44516.1"/>
    </source>
</evidence>
<keyword evidence="3" id="KW-1185">Reference proteome</keyword>
<feature type="domain" description="Rhodanese" evidence="1">
    <location>
        <begin position="21"/>
        <end position="109"/>
    </location>
</feature>